<name>C3ZYV8_BRAFL</name>
<dbReference type="InterPro" id="IPR017452">
    <property type="entry name" value="GPCR_Rhodpsn_7TM"/>
</dbReference>
<evidence type="ECO:0000256" key="1">
    <source>
        <dbReference type="ARBA" id="ARBA00004651"/>
    </source>
</evidence>
<dbReference type="GO" id="GO:0004930">
    <property type="term" value="F:G protein-coupled receptor activity"/>
    <property type="evidence" value="ECO:0007669"/>
    <property type="project" value="InterPro"/>
</dbReference>
<accession>C3ZYV8</accession>
<keyword evidence="2" id="KW-1003">Cell membrane</keyword>
<dbReference type="Gene3D" id="1.20.1070.10">
    <property type="entry name" value="Rhodopsin 7-helix transmembrane proteins"/>
    <property type="match status" value="1"/>
</dbReference>
<evidence type="ECO:0000259" key="7">
    <source>
        <dbReference type="PROSITE" id="PS50262"/>
    </source>
</evidence>
<evidence type="ECO:0000256" key="6">
    <source>
        <dbReference type="SAM" id="Phobius"/>
    </source>
</evidence>
<dbReference type="InParanoid" id="C3ZYV8"/>
<dbReference type="GO" id="GO:0005886">
    <property type="term" value="C:plasma membrane"/>
    <property type="evidence" value="ECO:0007669"/>
    <property type="project" value="UniProtKB-SubCell"/>
</dbReference>
<dbReference type="Pfam" id="PF00001">
    <property type="entry name" value="7tm_1"/>
    <property type="match status" value="1"/>
</dbReference>
<dbReference type="PANTHER" id="PTHR22750">
    <property type="entry name" value="G-PROTEIN COUPLED RECEPTOR"/>
    <property type="match status" value="1"/>
</dbReference>
<protein>
    <recommendedName>
        <fullName evidence="7">G-protein coupled receptors family 1 profile domain-containing protein</fullName>
    </recommendedName>
</protein>
<evidence type="ECO:0000313" key="8">
    <source>
        <dbReference type="EMBL" id="EEN42277.1"/>
    </source>
</evidence>
<evidence type="ECO:0000256" key="4">
    <source>
        <dbReference type="ARBA" id="ARBA00022989"/>
    </source>
</evidence>
<feature type="transmembrane region" description="Helical" evidence="6">
    <location>
        <begin position="165"/>
        <end position="187"/>
    </location>
</feature>
<comment type="subcellular location">
    <subcellularLocation>
        <location evidence="1">Cell membrane</location>
        <topology evidence="1">Multi-pass membrane protein</topology>
    </subcellularLocation>
</comment>
<feature type="transmembrane region" description="Helical" evidence="6">
    <location>
        <begin position="207"/>
        <end position="226"/>
    </location>
</feature>
<keyword evidence="5 6" id="KW-0472">Membrane</keyword>
<proteinExistence type="predicted"/>
<keyword evidence="4 6" id="KW-1133">Transmembrane helix</keyword>
<dbReference type="PROSITE" id="PS50262">
    <property type="entry name" value="G_PROTEIN_RECEP_F1_2"/>
    <property type="match status" value="1"/>
</dbReference>
<organism>
    <name type="scientific">Branchiostoma floridae</name>
    <name type="common">Florida lancelet</name>
    <name type="synonym">Amphioxus</name>
    <dbReference type="NCBI Taxonomy" id="7739"/>
    <lineage>
        <taxon>Eukaryota</taxon>
        <taxon>Metazoa</taxon>
        <taxon>Chordata</taxon>
        <taxon>Cephalochordata</taxon>
        <taxon>Leptocardii</taxon>
        <taxon>Amphioxiformes</taxon>
        <taxon>Branchiostomatidae</taxon>
        <taxon>Branchiostoma</taxon>
    </lineage>
</organism>
<feature type="domain" description="G-protein coupled receptors family 1 profile" evidence="7">
    <location>
        <begin position="70"/>
        <end position="234"/>
    </location>
</feature>
<reference evidence="8" key="1">
    <citation type="journal article" date="2008" name="Nature">
        <title>The amphioxus genome and the evolution of the chordate karyotype.</title>
        <authorList>
            <consortium name="US DOE Joint Genome Institute (JGI-PGF)"/>
            <person name="Putnam N.H."/>
            <person name="Butts T."/>
            <person name="Ferrier D.E.K."/>
            <person name="Furlong R.F."/>
            <person name="Hellsten U."/>
            <person name="Kawashima T."/>
            <person name="Robinson-Rechavi M."/>
            <person name="Shoguchi E."/>
            <person name="Terry A."/>
            <person name="Yu J.-K."/>
            <person name="Benito-Gutierrez E.L."/>
            <person name="Dubchak I."/>
            <person name="Garcia-Fernandez J."/>
            <person name="Gibson-Brown J.J."/>
            <person name="Grigoriev I.V."/>
            <person name="Horton A.C."/>
            <person name="de Jong P.J."/>
            <person name="Jurka J."/>
            <person name="Kapitonov V.V."/>
            <person name="Kohara Y."/>
            <person name="Kuroki Y."/>
            <person name="Lindquist E."/>
            <person name="Lucas S."/>
            <person name="Osoegawa K."/>
            <person name="Pennacchio L.A."/>
            <person name="Salamov A.A."/>
            <person name="Satou Y."/>
            <person name="Sauka-Spengler T."/>
            <person name="Schmutz J."/>
            <person name="Shin-I T."/>
            <person name="Toyoda A."/>
            <person name="Bronner-Fraser M."/>
            <person name="Fujiyama A."/>
            <person name="Holland L.Z."/>
            <person name="Holland P.W.H."/>
            <person name="Satoh N."/>
            <person name="Rokhsar D.S."/>
        </authorList>
    </citation>
    <scope>NUCLEOTIDE SEQUENCE [LARGE SCALE GENOMIC DNA]</scope>
    <source>
        <strain evidence="8">S238N-H82</strain>
        <tissue evidence="8">Testes</tissue>
    </source>
</reference>
<evidence type="ECO:0000256" key="5">
    <source>
        <dbReference type="ARBA" id="ARBA00023136"/>
    </source>
</evidence>
<evidence type="ECO:0000256" key="3">
    <source>
        <dbReference type="ARBA" id="ARBA00022692"/>
    </source>
</evidence>
<evidence type="ECO:0000256" key="2">
    <source>
        <dbReference type="ARBA" id="ARBA00022475"/>
    </source>
</evidence>
<feature type="transmembrane region" description="Helical" evidence="6">
    <location>
        <begin position="88"/>
        <end position="112"/>
    </location>
</feature>
<feature type="transmembrane region" description="Helical" evidence="6">
    <location>
        <begin position="57"/>
        <end position="76"/>
    </location>
</feature>
<sequence>MFNNSSVLTLDSNETSVQEFDRWFPCILQNMQNTTVSYSQAEEACSMYFKEFETGTTVIYGLTAGFIIITNAAVLWGIIRSRQLHKAFYFYMANLSLADILAGIALLCYSTIDLMGVTSPYIRMNIATVAISSQVLSASALALQSGNSYVVVRHPMFFYLNAHNANRNAGVAIVSSWLLSLLSLAPIMGWNCLDMPTQNCSTFYHTAYFGLVGAMIILLAATSLFTTEQSQYTA</sequence>
<dbReference type="SUPFAM" id="SSF81321">
    <property type="entry name" value="Family A G protein-coupled receptor-like"/>
    <property type="match status" value="1"/>
</dbReference>
<gene>
    <name evidence="8" type="ORF">BRAFLDRAFT_109352</name>
</gene>
<dbReference type="EMBL" id="GG666737">
    <property type="protein sequence ID" value="EEN42277.1"/>
    <property type="molecule type" value="Genomic_DNA"/>
</dbReference>
<dbReference type="AlphaFoldDB" id="C3ZYV8"/>
<keyword evidence="3 6" id="KW-0812">Transmembrane</keyword>
<feature type="transmembrane region" description="Helical" evidence="6">
    <location>
        <begin position="124"/>
        <end position="144"/>
    </location>
</feature>
<dbReference type="InterPro" id="IPR000276">
    <property type="entry name" value="GPCR_Rhodpsn"/>
</dbReference>